<dbReference type="PANTHER" id="PTHR10903:SF107">
    <property type="entry name" value="GTPASE IMAP FAMILY MEMBER 4-LIKE-RELATED"/>
    <property type="match status" value="1"/>
</dbReference>
<sequence>MVDTIGWWRNYKLIDTAKFITLKLQQSLSQCPPEPHAFVLTIRVDMIFDEENRRSVEEHMGLFGENIWEHTIVVFTNGESLEGKSIKQHTESEGEALKWVLEKCGNRYCVYDNGNSEDNQVTKLLGEIENVIKINRGGYFKLDDKYLLEVEKRARLVKEKANGRLKRRMEKREQLKEEAKIQSLPEIRMLLVGWISSRKTSAKNTILNREESVTRRTMAAEIQTGEVAGQKVSVVDTPSWWKYFPAHYTPGWVKTELQKSLSLGSKAPHVILIAVPADTTFLEEQRKITEDNMKMFGDHVWRHTIVLFTCGDRLRDMSIEEHIECEGEPLQWLIEKCGNRYHIFDNVNRGDGSQVTELLERIREMIAGNSSYTDTQNTEVRETSGEPEGLGVEMGMLLDKEWNAMDKIMEEKIKQLWTQLLGKGNQSMDAVVKFKENESSENQTNEKPPESPNTSAPGEGTSKSEAGDKTYLSEEDQHHLLRQTSEVHSELMEKIKETLNREFSRREIFYMERASGIIQEMSTSHEAGDKQHLSGEDLHHLSRQTTEMHSDLQEKIKETLNREFSRRKTVFMERASGIFQMSTSHDMTSEPDEQEFQQARKKVCRWLLSSSGFGSEVEDEDIRYLE</sequence>
<proteinExistence type="inferred from homology"/>
<feature type="domain" description="AIG1-type G" evidence="5">
    <location>
        <begin position="184"/>
        <end position="381"/>
    </location>
</feature>
<dbReference type="InterPro" id="IPR027417">
    <property type="entry name" value="P-loop_NTPase"/>
</dbReference>
<evidence type="ECO:0000313" key="7">
    <source>
        <dbReference type="Proteomes" id="UP000823561"/>
    </source>
</evidence>
<dbReference type="FunFam" id="3.40.50.300:FF:001809">
    <property type="entry name" value="Si:ch1073-365p7.2"/>
    <property type="match status" value="1"/>
</dbReference>
<organism evidence="6 7">
    <name type="scientific">Alosa alosa</name>
    <name type="common">allis shad</name>
    <dbReference type="NCBI Taxonomy" id="278164"/>
    <lineage>
        <taxon>Eukaryota</taxon>
        <taxon>Metazoa</taxon>
        <taxon>Chordata</taxon>
        <taxon>Craniata</taxon>
        <taxon>Vertebrata</taxon>
        <taxon>Euteleostomi</taxon>
        <taxon>Actinopterygii</taxon>
        <taxon>Neopterygii</taxon>
        <taxon>Teleostei</taxon>
        <taxon>Clupei</taxon>
        <taxon>Clupeiformes</taxon>
        <taxon>Clupeoidei</taxon>
        <taxon>Clupeidae</taxon>
        <taxon>Alosa</taxon>
    </lineage>
</organism>
<dbReference type="Proteomes" id="UP000823561">
    <property type="component" value="Chromosome 7"/>
</dbReference>
<dbReference type="PANTHER" id="PTHR10903">
    <property type="entry name" value="GTPASE, IMAP FAMILY MEMBER-RELATED"/>
    <property type="match status" value="1"/>
</dbReference>
<feature type="compositionally biased region" description="Polar residues" evidence="4">
    <location>
        <begin position="440"/>
        <end position="464"/>
    </location>
</feature>
<evidence type="ECO:0000256" key="3">
    <source>
        <dbReference type="ARBA" id="ARBA00023134"/>
    </source>
</evidence>
<dbReference type="InterPro" id="IPR006703">
    <property type="entry name" value="G_AIG1"/>
</dbReference>
<gene>
    <name evidence="6" type="ORF">AALO_G00099610</name>
</gene>
<name>A0AAV6GTW2_9TELE</name>
<evidence type="ECO:0000256" key="4">
    <source>
        <dbReference type="SAM" id="MobiDB-lite"/>
    </source>
</evidence>
<dbReference type="EMBL" id="JADWDJ010000007">
    <property type="protein sequence ID" value="KAG5278494.1"/>
    <property type="molecule type" value="Genomic_DNA"/>
</dbReference>
<reference evidence="6" key="1">
    <citation type="submission" date="2020-10" db="EMBL/GenBank/DDBJ databases">
        <title>Chromosome-scale genome assembly of the Allis shad, Alosa alosa.</title>
        <authorList>
            <person name="Margot Z."/>
            <person name="Christophe K."/>
            <person name="Cabau C."/>
            <person name="Louis A."/>
            <person name="Berthelot C."/>
            <person name="Parey E."/>
            <person name="Roest Crollius H."/>
            <person name="Montfort J."/>
            <person name="Robinson-Rechavi M."/>
            <person name="Bucao C."/>
            <person name="Bouchez O."/>
            <person name="Gislard M."/>
            <person name="Lluch J."/>
            <person name="Milhes M."/>
            <person name="Lampietro C."/>
            <person name="Lopez Roques C."/>
            <person name="Donnadieu C."/>
            <person name="Braasch I."/>
            <person name="Desvignes T."/>
            <person name="Postlethwait J."/>
            <person name="Bobe J."/>
            <person name="Guiguen Y."/>
        </authorList>
    </citation>
    <scope>NUCLEOTIDE SEQUENCE</scope>
    <source>
        <strain evidence="6">M-15738</strain>
        <tissue evidence="6">Blood</tissue>
    </source>
</reference>
<evidence type="ECO:0000313" key="6">
    <source>
        <dbReference type="EMBL" id="KAG5278494.1"/>
    </source>
</evidence>
<keyword evidence="7" id="KW-1185">Reference proteome</keyword>
<dbReference type="InterPro" id="IPR045058">
    <property type="entry name" value="GIMA/IAN/Toc"/>
</dbReference>
<evidence type="ECO:0000259" key="5">
    <source>
        <dbReference type="PROSITE" id="PS51720"/>
    </source>
</evidence>
<dbReference type="Pfam" id="PF04548">
    <property type="entry name" value="AIG1"/>
    <property type="match status" value="2"/>
</dbReference>
<accession>A0AAV6GTW2</accession>
<feature type="region of interest" description="Disordered" evidence="4">
    <location>
        <begin position="370"/>
        <end position="390"/>
    </location>
</feature>
<evidence type="ECO:0000256" key="2">
    <source>
        <dbReference type="ARBA" id="ARBA00022741"/>
    </source>
</evidence>
<evidence type="ECO:0000256" key="1">
    <source>
        <dbReference type="ARBA" id="ARBA00008535"/>
    </source>
</evidence>
<comment type="caution">
    <text evidence="6">The sequence shown here is derived from an EMBL/GenBank/DDBJ whole genome shotgun (WGS) entry which is preliminary data.</text>
</comment>
<protein>
    <recommendedName>
        <fullName evidence="5">AIG1-type G domain-containing protein</fullName>
    </recommendedName>
</protein>
<dbReference type="GO" id="GO:0005525">
    <property type="term" value="F:GTP binding"/>
    <property type="evidence" value="ECO:0007669"/>
    <property type="project" value="UniProtKB-KW"/>
</dbReference>
<comment type="similarity">
    <text evidence="1">Belongs to the TRAFAC class TrmE-Era-EngA-EngB-Septin-like GTPase superfamily. AIG1/Toc34/Toc159-like paraseptin GTPase family. IAN subfamily.</text>
</comment>
<dbReference type="Gene3D" id="3.40.50.300">
    <property type="entry name" value="P-loop containing nucleotide triphosphate hydrolases"/>
    <property type="match status" value="2"/>
</dbReference>
<feature type="domain" description="AIG1-type G" evidence="5">
    <location>
        <begin position="1"/>
        <end position="149"/>
    </location>
</feature>
<dbReference type="AlphaFoldDB" id="A0AAV6GTW2"/>
<feature type="region of interest" description="Disordered" evidence="4">
    <location>
        <begin position="436"/>
        <end position="468"/>
    </location>
</feature>
<keyword evidence="2" id="KW-0547">Nucleotide-binding</keyword>
<dbReference type="PROSITE" id="PS51720">
    <property type="entry name" value="G_AIG1"/>
    <property type="match status" value="2"/>
</dbReference>
<dbReference type="SUPFAM" id="SSF52540">
    <property type="entry name" value="P-loop containing nucleoside triphosphate hydrolases"/>
    <property type="match status" value="1"/>
</dbReference>
<keyword evidence="3" id="KW-0342">GTP-binding</keyword>